<dbReference type="InterPro" id="IPR029068">
    <property type="entry name" value="Glyas_Bleomycin-R_OHBP_Dase"/>
</dbReference>
<gene>
    <name evidence="2" type="ORF">ELX58_06650</name>
</gene>
<dbReference type="Pfam" id="PF00903">
    <property type="entry name" value="Glyoxalase"/>
    <property type="match status" value="2"/>
</dbReference>
<keyword evidence="3" id="KW-1185">Reference proteome</keyword>
<dbReference type="KEGG" id="lji:ELX58_06650"/>
<dbReference type="AlphaFoldDB" id="A0A4P6ZMX1"/>
<evidence type="ECO:0000259" key="1">
    <source>
        <dbReference type="PROSITE" id="PS51819"/>
    </source>
</evidence>
<dbReference type="SUPFAM" id="SSF54593">
    <property type="entry name" value="Glyoxalase/Bleomycin resistance protein/Dihydroxybiphenyl dioxygenase"/>
    <property type="match status" value="1"/>
</dbReference>
<dbReference type="Gene3D" id="3.10.180.10">
    <property type="entry name" value="2,3-Dihydroxybiphenyl 1,2-Dioxygenase, domain 1"/>
    <property type="match status" value="2"/>
</dbReference>
<protein>
    <recommendedName>
        <fullName evidence="1">VOC domain-containing protein</fullName>
    </recommendedName>
</protein>
<dbReference type="EMBL" id="CP034726">
    <property type="protein sequence ID" value="QBP18782.1"/>
    <property type="molecule type" value="Genomic_DNA"/>
</dbReference>
<proteinExistence type="predicted"/>
<dbReference type="RefSeq" id="WP_133442340.1">
    <property type="nucleotide sequence ID" value="NZ_CP034726.1"/>
</dbReference>
<reference evidence="3" key="1">
    <citation type="submission" date="2018-12" db="EMBL/GenBank/DDBJ databases">
        <title>A new species of lactobacillus.</title>
        <authorList>
            <person name="Jian Y."/>
            <person name="Xin L."/>
            <person name="Hong Z.J."/>
            <person name="Ming L.Z."/>
            <person name="Hong X.Z."/>
        </authorList>
    </citation>
    <scope>NUCLEOTIDE SEQUENCE [LARGE SCALE GENOMIC DNA]</scope>
    <source>
        <strain evidence="3">HSLZ-75</strain>
    </source>
</reference>
<organism evidence="2 3">
    <name type="scientific">Acetilactobacillus jinshanensis</name>
    <dbReference type="NCBI Taxonomy" id="1720083"/>
    <lineage>
        <taxon>Bacteria</taxon>
        <taxon>Bacillati</taxon>
        <taxon>Bacillota</taxon>
        <taxon>Bacilli</taxon>
        <taxon>Lactobacillales</taxon>
        <taxon>Lactobacillaceae</taxon>
        <taxon>Acetilactobacillus</taxon>
    </lineage>
</organism>
<dbReference type="PANTHER" id="PTHR43279:SF1">
    <property type="entry name" value="CATECHOL-2,3-DIOXYGENASE"/>
    <property type="match status" value="1"/>
</dbReference>
<name>A0A4P6ZMX1_9LACO</name>
<dbReference type="InterPro" id="IPR037523">
    <property type="entry name" value="VOC_core"/>
</dbReference>
<dbReference type="OrthoDB" id="9785698at2"/>
<feature type="domain" description="VOC" evidence="1">
    <location>
        <begin position="10"/>
        <end position="127"/>
    </location>
</feature>
<evidence type="ECO:0000313" key="2">
    <source>
        <dbReference type="EMBL" id="QBP18782.1"/>
    </source>
</evidence>
<dbReference type="InterPro" id="IPR004360">
    <property type="entry name" value="Glyas_Fos-R_dOase_dom"/>
</dbReference>
<dbReference type="PROSITE" id="PS51819">
    <property type="entry name" value="VOC"/>
    <property type="match status" value="2"/>
</dbReference>
<feature type="domain" description="VOC" evidence="1">
    <location>
        <begin position="170"/>
        <end position="286"/>
    </location>
</feature>
<accession>A0A4P6ZMX1</accession>
<dbReference type="Proteomes" id="UP000294321">
    <property type="component" value="Chromosome"/>
</dbReference>
<dbReference type="PANTHER" id="PTHR43279">
    <property type="entry name" value="CATECHOL-2,3-DIOXYGENASE"/>
    <property type="match status" value="1"/>
</dbReference>
<sequence>MGYQLPTRSKVEFVSLKISNLNQMVDFYTKVIGLSLIKRTERVAYLGIPSKRKIFISLHKLDTPSKDKNVANMKSFSLILPDQDSFKKSLVHIDNLGIKVSGVQSNEYFDMFHLVDPEGNQVALYIEKFNFHDTDVTKVNWLNLSFKSETLNHYLGGFKAKSEKLPTTTRFGWIDIRVNNLKKSLHFYRDILGLDAQIDTKNKQAVLMTNHDHHRQFVLRQDSNLDPRNTETLGLDYFDIKMFSASEMSQLAKHFSNEDVDCQYSRPNNFIFVSDPDLINITFSLL</sequence>
<evidence type="ECO:0000313" key="3">
    <source>
        <dbReference type="Proteomes" id="UP000294321"/>
    </source>
</evidence>